<evidence type="ECO:0000313" key="2">
    <source>
        <dbReference type="EMBL" id="KIQ02233.1"/>
    </source>
</evidence>
<proteinExistence type="predicted"/>
<protein>
    <submittedName>
        <fullName evidence="2">Uncharacterized protein</fullName>
    </submittedName>
</protein>
<evidence type="ECO:0000256" key="1">
    <source>
        <dbReference type="SAM" id="MobiDB-lite"/>
    </source>
</evidence>
<organism evidence="2 3">
    <name type="scientific">Agrobacterium tumefaciens</name>
    <dbReference type="NCBI Taxonomy" id="358"/>
    <lineage>
        <taxon>Bacteria</taxon>
        <taxon>Pseudomonadati</taxon>
        <taxon>Pseudomonadota</taxon>
        <taxon>Alphaproteobacteria</taxon>
        <taxon>Hyphomicrobiales</taxon>
        <taxon>Rhizobiaceae</taxon>
        <taxon>Rhizobium/Agrobacterium group</taxon>
        <taxon>Agrobacterium</taxon>
        <taxon>Agrobacterium tumefaciens complex</taxon>
    </lineage>
</organism>
<dbReference type="EMBL" id="JXQV01000011">
    <property type="protein sequence ID" value="KIQ02233.1"/>
    <property type="molecule type" value="Genomic_DNA"/>
</dbReference>
<dbReference type="OrthoDB" id="8404110at2"/>
<dbReference type="Proteomes" id="UP000035017">
    <property type="component" value="Unassembled WGS sequence"/>
</dbReference>
<dbReference type="AlphaFoldDB" id="A0A0D0KY33"/>
<gene>
    <name evidence="2" type="ORF">RU07_12365</name>
</gene>
<accession>A0A0D0KY33</accession>
<reference evidence="2 3" key="1">
    <citation type="submission" date="2014-12" db="EMBL/GenBank/DDBJ databases">
        <title>16Stimator: statistical estimation of ribosomal gene copy numbers from draft genome assemblies.</title>
        <authorList>
            <person name="Perisin M.A."/>
            <person name="Vetter M."/>
            <person name="Gilbert J.A."/>
            <person name="Bergelson J."/>
        </authorList>
    </citation>
    <scope>NUCLEOTIDE SEQUENCE [LARGE SCALE GENOMIC DNA]</scope>
    <source>
        <strain evidence="2 3">MEJ076</strain>
    </source>
</reference>
<sequence>MKTYSVRTGCEIAGRWREAGEEIPLSADEARELAPPFGGVVSEVKEKGAGHAKLNRRQRRNRRTPD</sequence>
<feature type="region of interest" description="Disordered" evidence="1">
    <location>
        <begin position="43"/>
        <end position="66"/>
    </location>
</feature>
<feature type="compositionally biased region" description="Basic residues" evidence="1">
    <location>
        <begin position="53"/>
        <end position="66"/>
    </location>
</feature>
<evidence type="ECO:0000313" key="3">
    <source>
        <dbReference type="Proteomes" id="UP000035017"/>
    </source>
</evidence>
<comment type="caution">
    <text evidence="2">The sequence shown here is derived from an EMBL/GenBank/DDBJ whole genome shotgun (WGS) entry which is preliminary data.</text>
</comment>
<name>A0A0D0KY33_AGRTU</name>